<dbReference type="Proteomes" id="UP000596857">
    <property type="component" value="Unassembled WGS sequence"/>
</dbReference>
<comment type="catalytic activity">
    <reaction evidence="3 4">
        <text>N-[(R)-4-phosphopantothenoyl]-L-cysteine + H(+) = (R)-4'-phosphopantetheine + CO2</text>
        <dbReference type="Rhea" id="RHEA:16793"/>
        <dbReference type="ChEBI" id="CHEBI:15378"/>
        <dbReference type="ChEBI" id="CHEBI:16526"/>
        <dbReference type="ChEBI" id="CHEBI:59458"/>
        <dbReference type="ChEBI" id="CHEBI:61723"/>
        <dbReference type="EC" id="4.1.1.36"/>
    </reaction>
</comment>
<keyword evidence="3 4" id="KW-0436">Ligase</keyword>
<comment type="similarity">
    <text evidence="3 4">In the C-terminal section; belongs to the PPC synthetase family.</text>
</comment>
<comment type="catalytic activity">
    <reaction evidence="3 4">
        <text>(R)-4'-phosphopantothenate + L-cysteine + CTP = N-[(R)-4-phosphopantothenoyl]-L-cysteine + CMP + diphosphate + H(+)</text>
        <dbReference type="Rhea" id="RHEA:19397"/>
        <dbReference type="ChEBI" id="CHEBI:10986"/>
        <dbReference type="ChEBI" id="CHEBI:15378"/>
        <dbReference type="ChEBI" id="CHEBI:33019"/>
        <dbReference type="ChEBI" id="CHEBI:35235"/>
        <dbReference type="ChEBI" id="CHEBI:37563"/>
        <dbReference type="ChEBI" id="CHEBI:59458"/>
        <dbReference type="ChEBI" id="CHEBI:60377"/>
        <dbReference type="EC" id="6.3.2.5"/>
    </reaction>
</comment>
<keyword evidence="2 3" id="KW-0456">Lyase</keyword>
<dbReference type="Pfam" id="PF04127">
    <property type="entry name" value="DFP"/>
    <property type="match status" value="1"/>
</dbReference>
<keyword evidence="3" id="KW-0479">Metal-binding</keyword>
<evidence type="ECO:0000256" key="1">
    <source>
        <dbReference type="ARBA" id="ARBA00022793"/>
    </source>
</evidence>
<dbReference type="InterPro" id="IPR005252">
    <property type="entry name" value="CoaBC"/>
</dbReference>
<feature type="binding site" evidence="3">
    <location>
        <position position="322"/>
    </location>
    <ligand>
        <name>CTP</name>
        <dbReference type="ChEBI" id="CHEBI:37563"/>
    </ligand>
</feature>
<dbReference type="GO" id="GO:0004633">
    <property type="term" value="F:phosphopantothenoylcysteine decarboxylase activity"/>
    <property type="evidence" value="ECO:0007669"/>
    <property type="project" value="UniProtKB-EC"/>
</dbReference>
<feature type="binding site" evidence="3">
    <location>
        <position position="370"/>
    </location>
    <ligand>
        <name>CTP</name>
        <dbReference type="ChEBI" id="CHEBI:37563"/>
    </ligand>
</feature>
<accession>A0ABX1YDQ4</accession>
<sequence>MKIFISSFHSGIYNGHRLRNRGEISLKSLQGKSIILGITGGIAAYKAAALTSKLTQQGAEVHVIMTASAKQFITELTLQSLSKQRVYSDTFQERDPSSISHIDLADSADLVLIAPATANIIAKMAHGLADDMLSTTLLAATAPVMVAPAMNVHMYQHPAVLSNIDTLYNRGVHFIEPGEGLLACGYVGKGRLEEPEAIVKVVENFFALQNDKKSGPLAGKKVVVTAGGTVERIDPVRYISNDSSGKMGFALARAARAMGAEVTLIAARTDEAPPRDADIRLVRVESAQDMYEAVTERWADCDILIKAAAVADYRPRHSAESKIKKSGDTMTLELVKTTDILESLGKMKDKQFLIGFAAETENAEYYAKDKLVRKNLDLIVANDVAVEGAGFGTDTNIVSVYDADGLVLDLPLASKDEVARRVLQLAAERVAGALL</sequence>
<keyword evidence="1 3" id="KW-0210">Decarboxylase</keyword>
<evidence type="ECO:0000259" key="6">
    <source>
        <dbReference type="Pfam" id="PF04127"/>
    </source>
</evidence>
<comment type="cofactor">
    <cofactor evidence="3">
        <name>FMN</name>
        <dbReference type="ChEBI" id="CHEBI:58210"/>
    </cofactor>
    <text evidence="3">Binds 1 FMN per subunit.</text>
</comment>
<feature type="region of interest" description="Phosphopantothenoylcysteine decarboxylase" evidence="3">
    <location>
        <begin position="1"/>
        <end position="221"/>
    </location>
</feature>
<feature type="binding site" evidence="3">
    <location>
        <position position="312"/>
    </location>
    <ligand>
        <name>CTP</name>
        <dbReference type="ChEBI" id="CHEBI:37563"/>
    </ligand>
</feature>
<dbReference type="EC" id="6.3.2.5" evidence="3"/>
<feature type="domain" description="DNA/pantothenate metabolism flavoprotein C-terminal" evidence="6">
    <location>
        <begin position="217"/>
        <end position="427"/>
    </location>
</feature>
<dbReference type="Pfam" id="PF02441">
    <property type="entry name" value="Flavoprotein"/>
    <property type="match status" value="1"/>
</dbReference>
<dbReference type="NCBIfam" id="TIGR00521">
    <property type="entry name" value="coaBC_dfp"/>
    <property type="match status" value="1"/>
</dbReference>
<dbReference type="InterPro" id="IPR003382">
    <property type="entry name" value="Flavoprotein"/>
</dbReference>
<dbReference type="GO" id="GO:0004632">
    <property type="term" value="F:phosphopantothenate--cysteine ligase activity"/>
    <property type="evidence" value="ECO:0007669"/>
    <property type="project" value="UniProtKB-EC"/>
</dbReference>
<evidence type="ECO:0000313" key="7">
    <source>
        <dbReference type="EMBL" id="NOU78321.1"/>
    </source>
</evidence>
<feature type="domain" description="Flavoprotein" evidence="5">
    <location>
        <begin position="32"/>
        <end position="204"/>
    </location>
</feature>
<evidence type="ECO:0000313" key="8">
    <source>
        <dbReference type="Proteomes" id="UP000596857"/>
    </source>
</evidence>
<dbReference type="Gene3D" id="3.40.50.10300">
    <property type="entry name" value="CoaB-like"/>
    <property type="match status" value="1"/>
</dbReference>
<dbReference type="SUPFAM" id="SSF52507">
    <property type="entry name" value="Homo-oligomeric flavin-containing Cys decarboxylases, HFCD"/>
    <property type="match status" value="1"/>
</dbReference>
<comment type="pathway">
    <text evidence="3 4">Cofactor biosynthesis; coenzyme A biosynthesis; CoA from (R)-pantothenate: step 2/5.</text>
</comment>
<organism evidence="7 8">
    <name type="scientific">Paenibacillus phytohabitans</name>
    <dbReference type="NCBI Taxonomy" id="2654978"/>
    <lineage>
        <taxon>Bacteria</taxon>
        <taxon>Bacillati</taxon>
        <taxon>Bacillota</taxon>
        <taxon>Bacilli</taxon>
        <taxon>Bacillales</taxon>
        <taxon>Paenibacillaceae</taxon>
        <taxon>Paenibacillus</taxon>
    </lineage>
</organism>
<dbReference type="InterPro" id="IPR007085">
    <property type="entry name" value="DNA/pantothenate-metab_flavo_C"/>
</dbReference>
<comment type="function">
    <text evidence="4">Catalyzes two steps in the biosynthesis of coenzyme A. In the first step cysteine is conjugated to 4'-phosphopantothenate to form 4-phosphopantothenoylcysteine, in the latter compound is decarboxylated to form 4'-phosphopantotheine.</text>
</comment>
<name>A0ABX1YDQ4_9BACL</name>
<comment type="caution">
    <text evidence="3">Lacks conserved residue(s) required for the propagation of feature annotation.</text>
</comment>
<dbReference type="EC" id="4.1.1.36" evidence="3"/>
<comment type="function">
    <text evidence="3">Catalyzes two sequential steps in the biosynthesis of coenzyme A. In the first step cysteine is conjugated to 4'-phosphopantothenate to form 4-phosphopantothenoylcysteine. In the second step the latter compound is decarboxylated to form 4'-phosphopantotheine.</text>
</comment>
<evidence type="ECO:0000256" key="4">
    <source>
        <dbReference type="RuleBase" id="RU364078"/>
    </source>
</evidence>
<dbReference type="InterPro" id="IPR035929">
    <property type="entry name" value="CoaB-like_sf"/>
</dbReference>
<feature type="region of interest" description="Phosphopantothenate--cysteine ligase" evidence="3">
    <location>
        <begin position="222"/>
        <end position="435"/>
    </location>
</feature>
<feature type="binding site" evidence="3">
    <location>
        <position position="356"/>
    </location>
    <ligand>
        <name>CTP</name>
        <dbReference type="ChEBI" id="CHEBI:37563"/>
    </ligand>
</feature>
<dbReference type="Gene3D" id="3.40.50.1950">
    <property type="entry name" value="Flavin prenyltransferase-like"/>
    <property type="match status" value="1"/>
</dbReference>
<keyword evidence="3 4" id="KW-0285">Flavoprotein</keyword>
<reference evidence="7 8" key="1">
    <citation type="submission" date="2019-10" db="EMBL/GenBank/DDBJ databases">
        <title>Description of Paenibacillus terricola sp. nov.</title>
        <authorList>
            <person name="Carlier A."/>
            <person name="Qi S."/>
        </authorList>
    </citation>
    <scope>NUCLEOTIDE SEQUENCE [LARGE SCALE GENOMIC DNA]</scope>
    <source>
        <strain evidence="7 8">LMG 31459</strain>
    </source>
</reference>
<dbReference type="SUPFAM" id="SSF102645">
    <property type="entry name" value="CoaB-like"/>
    <property type="match status" value="1"/>
</dbReference>
<feature type="binding site" evidence="3">
    <location>
        <position position="374"/>
    </location>
    <ligand>
        <name>CTP</name>
        <dbReference type="ChEBI" id="CHEBI:37563"/>
    </ligand>
</feature>
<comment type="similarity">
    <text evidence="3 4">In the N-terminal section; belongs to the HFCD (homo-oligomeric flavin containing Cys decarboxylase) superfamily.</text>
</comment>
<comment type="caution">
    <text evidence="7">The sequence shown here is derived from an EMBL/GenBank/DDBJ whole genome shotgun (WGS) entry which is preliminary data.</text>
</comment>
<evidence type="ECO:0000256" key="3">
    <source>
        <dbReference type="HAMAP-Rule" id="MF_02225"/>
    </source>
</evidence>
<evidence type="ECO:0000259" key="5">
    <source>
        <dbReference type="Pfam" id="PF02441"/>
    </source>
</evidence>
<evidence type="ECO:0000256" key="2">
    <source>
        <dbReference type="ARBA" id="ARBA00023239"/>
    </source>
</evidence>
<dbReference type="PANTHER" id="PTHR14359">
    <property type="entry name" value="HOMO-OLIGOMERIC FLAVIN CONTAINING CYS DECARBOXYLASE FAMILY"/>
    <property type="match status" value="1"/>
</dbReference>
<gene>
    <name evidence="3 7" type="primary">coaBC</name>
    <name evidence="7" type="ORF">GC101_05440</name>
</gene>
<dbReference type="HAMAP" id="MF_02225">
    <property type="entry name" value="CoaBC"/>
    <property type="match status" value="1"/>
</dbReference>
<keyword evidence="3 4" id="KW-0288">FMN</keyword>
<comment type="cofactor">
    <cofactor evidence="3">
        <name>Mg(2+)</name>
        <dbReference type="ChEBI" id="CHEBI:18420"/>
    </cofactor>
</comment>
<dbReference type="PANTHER" id="PTHR14359:SF6">
    <property type="entry name" value="PHOSPHOPANTOTHENOYLCYSTEINE DECARBOXYLASE"/>
    <property type="match status" value="1"/>
</dbReference>
<keyword evidence="3" id="KW-0460">Magnesium</keyword>
<dbReference type="InterPro" id="IPR036551">
    <property type="entry name" value="Flavin_trans-like"/>
</dbReference>
<keyword evidence="3" id="KW-0511">Multifunctional enzyme</keyword>
<feature type="active site" description="Proton donor" evidence="3">
    <location>
        <position position="184"/>
    </location>
</feature>
<dbReference type="EMBL" id="WHOB01000018">
    <property type="protein sequence ID" value="NOU78321.1"/>
    <property type="molecule type" value="Genomic_DNA"/>
</dbReference>
<comment type="pathway">
    <text evidence="3 4">Cofactor biosynthesis; coenzyme A biosynthesis; CoA from (R)-pantothenate: step 3/5.</text>
</comment>
<protein>
    <recommendedName>
        <fullName evidence="3">Coenzyme A biosynthesis bifunctional protein CoaBC</fullName>
    </recommendedName>
    <alternativeName>
        <fullName evidence="3">DNA/pantothenate metabolism flavoprotein</fullName>
    </alternativeName>
    <alternativeName>
        <fullName evidence="3">Phosphopantothenoylcysteine synthetase/decarboxylase</fullName>
        <shortName evidence="3">PPCS-PPCDC</shortName>
    </alternativeName>
    <domain>
        <recommendedName>
            <fullName evidence="3">Phosphopantothenoylcysteine decarboxylase</fullName>
            <shortName evidence="3">PPC decarboxylase</shortName>
            <shortName evidence="3">PPC-DC</shortName>
            <ecNumber evidence="3">4.1.1.36</ecNumber>
        </recommendedName>
        <alternativeName>
            <fullName evidence="3">CoaC</fullName>
        </alternativeName>
    </domain>
    <domain>
        <recommendedName>
            <fullName evidence="3">Phosphopantothenate--cysteine ligase</fullName>
            <ecNumber evidence="3">6.3.2.5</ecNumber>
        </recommendedName>
        <alternativeName>
            <fullName evidence="3">CoaB</fullName>
        </alternativeName>
        <alternativeName>
            <fullName evidence="3">Phosphopantothenoylcysteine synthetase</fullName>
            <shortName evidence="3">PPC synthetase</shortName>
            <shortName evidence="3">PPC-S</shortName>
        </alternativeName>
    </domain>
</protein>
<keyword evidence="8" id="KW-1185">Reference proteome</keyword>
<proteinExistence type="inferred from homology"/>